<sequence>MYGCPQVFCYDGETLLLLQFRAENEFTGEDEPEMGRADCPVDCWVLSRHEDSAPMRRGLYNLLVQGIRRYQGSIPRERIIVGDHQPCRRRWFDGRSLWLKADGSRGVQHPGGRESDEVIWQHGRSSVPEKETKRMWGRIYRPICDRFDWHLHQCMGAPVHKKPRRWKTDVYHSYGQSFFAFLHLAAWIRIENALAPSCRNRLSNSEDLIWALRALHKYAIKYKCPQVFAFDGETLIVLQIRAMEPKQLKKANCPIDCWVLQRSRGGATFREALYKLIVQGTRRHQGTLARPRALIGSQTPYGPDPQALTRTICHSRFPAPSEDLAVHRVVHLQRGQGGSTMRQALYKLIVHSVATRAPLSGLGLSLGVMFRAVDNGSTGSLFGGKLANLGASGPPEGFERDVEEKTGRVYWRKAGGPSRKYETRPL</sequence>
<reference evidence="1 2" key="1">
    <citation type="submission" date="2017-06" db="EMBL/GenBank/DDBJ databases">
        <title>Ant-infecting Ophiocordyceps genomes reveal a high diversity of potential behavioral manipulation genes and a possible major role for enterotoxins.</title>
        <authorList>
            <person name="De Bekker C."/>
            <person name="Evans H.C."/>
            <person name="Brachmann A."/>
            <person name="Hughes D.P."/>
        </authorList>
    </citation>
    <scope>NUCLEOTIDE SEQUENCE [LARGE SCALE GENOMIC DNA]</scope>
    <source>
        <strain evidence="1 2">Map16</strain>
    </source>
</reference>
<evidence type="ECO:0000313" key="1">
    <source>
        <dbReference type="EMBL" id="PHH70768.1"/>
    </source>
</evidence>
<dbReference type="Proteomes" id="UP000226431">
    <property type="component" value="Unassembled WGS sequence"/>
</dbReference>
<evidence type="ECO:0000313" key="2">
    <source>
        <dbReference type="Proteomes" id="UP000226431"/>
    </source>
</evidence>
<accession>A0A2C5XY29</accession>
<protein>
    <submittedName>
        <fullName evidence="1">Uncharacterized protein</fullName>
    </submittedName>
</protein>
<organism evidence="1 2">
    <name type="scientific">Ophiocordyceps camponoti-rufipedis</name>
    <dbReference type="NCBI Taxonomy" id="2004952"/>
    <lineage>
        <taxon>Eukaryota</taxon>
        <taxon>Fungi</taxon>
        <taxon>Dikarya</taxon>
        <taxon>Ascomycota</taxon>
        <taxon>Pezizomycotina</taxon>
        <taxon>Sordariomycetes</taxon>
        <taxon>Hypocreomycetidae</taxon>
        <taxon>Hypocreales</taxon>
        <taxon>Ophiocordycipitaceae</taxon>
        <taxon>Ophiocordyceps</taxon>
    </lineage>
</organism>
<keyword evidence="2" id="KW-1185">Reference proteome</keyword>
<gene>
    <name evidence="1" type="ORF">CDD80_5736</name>
</gene>
<dbReference type="AlphaFoldDB" id="A0A2C5XY29"/>
<name>A0A2C5XY29_9HYPO</name>
<dbReference type="EMBL" id="NJES01000588">
    <property type="protein sequence ID" value="PHH70768.1"/>
    <property type="molecule type" value="Genomic_DNA"/>
</dbReference>
<proteinExistence type="predicted"/>
<comment type="caution">
    <text evidence="1">The sequence shown here is derived from an EMBL/GenBank/DDBJ whole genome shotgun (WGS) entry which is preliminary data.</text>
</comment>
<dbReference type="OrthoDB" id="5237031at2759"/>